<dbReference type="AlphaFoldDB" id="A0A428PTM6"/>
<protein>
    <submittedName>
        <fullName evidence="2">Uncharacterized protein</fullName>
    </submittedName>
</protein>
<comment type="caution">
    <text evidence="2">The sequence shown here is derived from an EMBL/GenBank/DDBJ whole genome shotgun (WGS) entry which is preliminary data.</text>
</comment>
<dbReference type="EMBL" id="NKCI01000092">
    <property type="protein sequence ID" value="RSL56425.1"/>
    <property type="molecule type" value="Genomic_DNA"/>
</dbReference>
<gene>
    <name evidence="2" type="ORF">CEP54_008823</name>
</gene>
<evidence type="ECO:0000313" key="3">
    <source>
        <dbReference type="Proteomes" id="UP000288168"/>
    </source>
</evidence>
<feature type="compositionally biased region" description="Polar residues" evidence="1">
    <location>
        <begin position="1"/>
        <end position="11"/>
    </location>
</feature>
<dbReference type="OrthoDB" id="5097890at2759"/>
<proteinExistence type="predicted"/>
<name>A0A428PTM6_9HYPO</name>
<reference evidence="2 3" key="1">
    <citation type="submission" date="2017-06" db="EMBL/GenBank/DDBJ databases">
        <title>Comparative genomic analysis of Ambrosia Fusariam Clade fungi.</title>
        <authorList>
            <person name="Stajich J.E."/>
            <person name="Carrillo J."/>
            <person name="Kijimoto T."/>
            <person name="Eskalen A."/>
            <person name="O'Donnell K."/>
            <person name="Kasson M."/>
        </authorList>
    </citation>
    <scope>NUCLEOTIDE SEQUENCE [LARGE SCALE GENOMIC DNA]</scope>
    <source>
        <strain evidence="2 3">NRRL62584</strain>
    </source>
</reference>
<feature type="region of interest" description="Disordered" evidence="1">
    <location>
        <begin position="1"/>
        <end position="20"/>
    </location>
</feature>
<evidence type="ECO:0000256" key="1">
    <source>
        <dbReference type="SAM" id="MobiDB-lite"/>
    </source>
</evidence>
<organism evidence="2 3">
    <name type="scientific">Fusarium duplospermum</name>
    <dbReference type="NCBI Taxonomy" id="1325734"/>
    <lineage>
        <taxon>Eukaryota</taxon>
        <taxon>Fungi</taxon>
        <taxon>Dikarya</taxon>
        <taxon>Ascomycota</taxon>
        <taxon>Pezizomycotina</taxon>
        <taxon>Sordariomycetes</taxon>
        <taxon>Hypocreomycetidae</taxon>
        <taxon>Hypocreales</taxon>
        <taxon>Nectriaceae</taxon>
        <taxon>Fusarium</taxon>
        <taxon>Fusarium solani species complex</taxon>
    </lineage>
</organism>
<keyword evidence="3" id="KW-1185">Reference proteome</keyword>
<dbReference type="Proteomes" id="UP000288168">
    <property type="component" value="Unassembled WGS sequence"/>
</dbReference>
<accession>A0A428PTM6</accession>
<evidence type="ECO:0000313" key="2">
    <source>
        <dbReference type="EMBL" id="RSL56425.1"/>
    </source>
</evidence>
<sequence>MRNKNNSSNSGRPRKNANPPVSVETFMQSLFIPDSNGTAHSFLYFHKDLQSMLRGLELWSLALLGYYAAMSLLWNDKALQEAQLRYMYRFIPEWYPHVVFEDMLYDEMEELVITYEFGLDCMDRGERMPTGASKEVGS</sequence>